<reference evidence="2 3" key="1">
    <citation type="submission" date="2015-04" db="EMBL/GenBank/DDBJ databases">
        <authorList>
            <person name="Heijne W.H."/>
            <person name="Fedorova N.D."/>
            <person name="Nierman W.C."/>
            <person name="Vollebregt A.W."/>
            <person name="Zhao Z."/>
            <person name="Wu L."/>
            <person name="Kumar M."/>
            <person name="Stam H."/>
            <person name="van den Berg M.A."/>
            <person name="Pel H.J."/>
        </authorList>
    </citation>
    <scope>NUCLEOTIDE SEQUENCE [LARGE SCALE GENOMIC DNA]</scope>
    <source>
        <strain evidence="2 3">CBS 393.64</strain>
    </source>
</reference>
<organism evidence="2 3">
    <name type="scientific">Rasamsonia emersonii (strain ATCC 16479 / CBS 393.64 / IMI 116815)</name>
    <dbReference type="NCBI Taxonomy" id="1408163"/>
    <lineage>
        <taxon>Eukaryota</taxon>
        <taxon>Fungi</taxon>
        <taxon>Dikarya</taxon>
        <taxon>Ascomycota</taxon>
        <taxon>Pezizomycotina</taxon>
        <taxon>Eurotiomycetes</taxon>
        <taxon>Eurotiomycetidae</taxon>
        <taxon>Eurotiales</taxon>
        <taxon>Trichocomaceae</taxon>
        <taxon>Rasamsonia</taxon>
    </lineage>
</organism>
<name>A0A0F4YE29_RASE3</name>
<feature type="region of interest" description="Disordered" evidence="1">
    <location>
        <begin position="129"/>
        <end position="163"/>
    </location>
</feature>
<feature type="region of interest" description="Disordered" evidence="1">
    <location>
        <begin position="412"/>
        <end position="609"/>
    </location>
</feature>
<feature type="compositionally biased region" description="Low complexity" evidence="1">
    <location>
        <begin position="135"/>
        <end position="153"/>
    </location>
</feature>
<feature type="region of interest" description="Disordered" evidence="1">
    <location>
        <begin position="346"/>
        <end position="393"/>
    </location>
</feature>
<comment type="caution">
    <text evidence="2">The sequence shown here is derived from an EMBL/GenBank/DDBJ whole genome shotgun (WGS) entry which is preliminary data.</text>
</comment>
<protein>
    <submittedName>
        <fullName evidence="2">Uncharacterized protein</fullName>
    </submittedName>
</protein>
<feature type="compositionally biased region" description="Basic residues" evidence="1">
    <location>
        <begin position="469"/>
        <end position="485"/>
    </location>
</feature>
<dbReference type="Proteomes" id="UP000053958">
    <property type="component" value="Unassembled WGS sequence"/>
</dbReference>
<dbReference type="GeneID" id="25313057"/>
<feature type="compositionally biased region" description="Basic and acidic residues" evidence="1">
    <location>
        <begin position="577"/>
        <end position="590"/>
    </location>
</feature>
<keyword evidence="3" id="KW-1185">Reference proteome</keyword>
<evidence type="ECO:0000313" key="3">
    <source>
        <dbReference type="Proteomes" id="UP000053958"/>
    </source>
</evidence>
<dbReference type="RefSeq" id="XP_013323007.1">
    <property type="nucleotide sequence ID" value="XM_013467553.1"/>
</dbReference>
<dbReference type="AlphaFoldDB" id="A0A0F4YE29"/>
<evidence type="ECO:0000256" key="1">
    <source>
        <dbReference type="SAM" id="MobiDB-lite"/>
    </source>
</evidence>
<dbReference type="EMBL" id="LASV01000777">
    <property type="protein sequence ID" value="KKA16395.1"/>
    <property type="molecule type" value="Genomic_DNA"/>
</dbReference>
<proteinExistence type="predicted"/>
<gene>
    <name evidence="2" type="ORF">T310_10002</name>
</gene>
<evidence type="ECO:0000313" key="2">
    <source>
        <dbReference type="EMBL" id="KKA16395.1"/>
    </source>
</evidence>
<accession>A0A0F4YE29</accession>
<feature type="compositionally biased region" description="Acidic residues" evidence="1">
    <location>
        <begin position="347"/>
        <end position="372"/>
    </location>
</feature>
<sequence>MAPAKYSNSASEYRFEDSPALRHGCAVCKTCLNNPRAKLTCFGKHAEPCVRFHQTMFRLGCSHKCEPCRNSLEQHDKRHREIGTLVREIQEMDNDNGSSSAGLDEGEEDWVDIDARTEASIDDLLQLQSNDESQPSSSSSLSSSLPSSPSPLLRKSTRNQRSAAKHAKQLARVLKRKQKLRPVSPGLTAEFIEKIQLAIHEYSAASFSTADRERVNQALLKDIQIERRIQQQEDHHLVKSSKTAATAALEIGHIRNVMSSLGIEPPTPTSVARESKERRTLLEKLGNAIKVDIETVANEARETMTRQASYYRYADRRTYNAMVRNKQLFDWQTGKELAELALNANDEQGDETETVLQAEEEEGPNEQNGDADVDSRAATTAEESRKEDRTTNANAYENDLVLCRSPGTLIFSLKPAEKSPEEANHQAADSDSQQPAEPEGPEHRSRSPGREKETQETQETVRIEPIITHMKRQPGSKKKKAQKRKPLLEKKQNSLNAKKKNKPESLPVRKSSSSSSKENRDDGHEEEEQEESAGVSMQEDQKVSQLQPGQSESETAQHTTTTTASVEATILEDDTKESESSDTKSEKSETEDSPVQQPSDITQDEEEEEVIKIHVTINTLRRRRFQRMVLRPRPRVNWEAMFVKWASMKIPDPRRVVVED</sequence>
<feature type="compositionally biased region" description="Low complexity" evidence="1">
    <location>
        <begin position="551"/>
        <end position="569"/>
    </location>
</feature>
<feature type="compositionally biased region" description="Basic and acidic residues" evidence="1">
    <location>
        <begin position="415"/>
        <end position="424"/>
    </location>
</feature>
<feature type="compositionally biased region" description="Basic and acidic residues" evidence="1">
    <location>
        <begin position="440"/>
        <end position="462"/>
    </location>
</feature>
<dbReference type="OrthoDB" id="3642840at2759"/>